<dbReference type="InterPro" id="IPR036097">
    <property type="entry name" value="HisK_dim/P_sf"/>
</dbReference>
<evidence type="ECO:0000259" key="17">
    <source>
        <dbReference type="PROSITE" id="PS50109"/>
    </source>
</evidence>
<dbReference type="SUPFAM" id="SSF47384">
    <property type="entry name" value="Homodimeric domain of signal transducing histidine kinase"/>
    <property type="match status" value="1"/>
</dbReference>
<evidence type="ECO:0000256" key="10">
    <source>
        <dbReference type="ARBA" id="ARBA00022840"/>
    </source>
</evidence>
<dbReference type="Gene3D" id="6.10.250.3020">
    <property type="match status" value="1"/>
</dbReference>
<protein>
    <recommendedName>
        <fullName evidence="3">histidine kinase</fullName>
        <ecNumber evidence="3">2.7.13.3</ecNumber>
    </recommendedName>
</protein>
<dbReference type="PANTHER" id="PTHR43065">
    <property type="entry name" value="SENSOR HISTIDINE KINASE"/>
    <property type="match status" value="1"/>
</dbReference>
<evidence type="ECO:0000256" key="15">
    <source>
        <dbReference type="SAM" id="MobiDB-lite"/>
    </source>
</evidence>
<dbReference type="PROSITE" id="PS50109">
    <property type="entry name" value="HIS_KIN"/>
    <property type="match status" value="1"/>
</dbReference>
<dbReference type="GO" id="GO:0005524">
    <property type="term" value="F:ATP binding"/>
    <property type="evidence" value="ECO:0007669"/>
    <property type="project" value="UniProtKB-KW"/>
</dbReference>
<dbReference type="EMBL" id="JACIJB010000001">
    <property type="protein sequence ID" value="MBB5659955.1"/>
    <property type="molecule type" value="Genomic_DNA"/>
</dbReference>
<reference evidence="18 19" key="1">
    <citation type="submission" date="2020-08" db="EMBL/GenBank/DDBJ databases">
        <title>Genomic Encyclopedia of Type Strains, Phase IV (KMG-IV): sequencing the most valuable type-strain genomes for metagenomic binning, comparative biology and taxonomic classification.</title>
        <authorList>
            <person name="Goeker M."/>
        </authorList>
    </citation>
    <scope>NUCLEOTIDE SEQUENCE [LARGE SCALE GENOMIC DNA]</scope>
    <source>
        <strain evidence="18 19">DSM 24448</strain>
    </source>
</reference>
<dbReference type="EC" id="2.7.13.3" evidence="3"/>
<keyword evidence="6 18" id="KW-0808">Transferase</keyword>
<evidence type="ECO:0000256" key="2">
    <source>
        <dbReference type="ARBA" id="ARBA00004651"/>
    </source>
</evidence>
<keyword evidence="8" id="KW-0547">Nucleotide-binding</keyword>
<dbReference type="InterPro" id="IPR017055">
    <property type="entry name" value="Sig_transdc_His_kinase_DctB"/>
</dbReference>
<dbReference type="GO" id="GO:0005886">
    <property type="term" value="C:plasma membrane"/>
    <property type="evidence" value="ECO:0007669"/>
    <property type="project" value="UniProtKB-SubCell"/>
</dbReference>
<feature type="transmembrane region" description="Helical" evidence="16">
    <location>
        <begin position="296"/>
        <end position="317"/>
    </location>
</feature>
<evidence type="ECO:0000256" key="7">
    <source>
        <dbReference type="ARBA" id="ARBA00022692"/>
    </source>
</evidence>
<dbReference type="Pfam" id="PF00512">
    <property type="entry name" value="HisKA"/>
    <property type="match status" value="1"/>
</dbReference>
<evidence type="ECO:0000256" key="16">
    <source>
        <dbReference type="SAM" id="Phobius"/>
    </source>
</evidence>
<comment type="catalytic activity">
    <reaction evidence="1">
        <text>ATP + protein L-histidine = ADP + protein N-phospho-L-histidine.</text>
        <dbReference type="EC" id="2.7.13.3"/>
    </reaction>
</comment>
<comment type="subcellular location">
    <subcellularLocation>
        <location evidence="2">Cell membrane</location>
        <topology evidence="2">Multi-pass membrane protein</topology>
    </subcellularLocation>
</comment>
<feature type="coiled-coil region" evidence="14">
    <location>
        <begin position="318"/>
        <end position="382"/>
    </location>
</feature>
<evidence type="ECO:0000256" key="5">
    <source>
        <dbReference type="ARBA" id="ARBA00022553"/>
    </source>
</evidence>
<evidence type="ECO:0000256" key="14">
    <source>
        <dbReference type="SAM" id="Coils"/>
    </source>
</evidence>
<dbReference type="CDD" id="cd12914">
    <property type="entry name" value="PDC1_DGC_like"/>
    <property type="match status" value="1"/>
</dbReference>
<dbReference type="SMART" id="SM00387">
    <property type="entry name" value="HATPase_c"/>
    <property type="match status" value="1"/>
</dbReference>
<feature type="domain" description="Histidine kinase" evidence="17">
    <location>
        <begin position="391"/>
        <end position="601"/>
    </location>
</feature>
<dbReference type="Pfam" id="PF02518">
    <property type="entry name" value="HATPase_c"/>
    <property type="match status" value="1"/>
</dbReference>
<keyword evidence="9 18" id="KW-0418">Kinase</keyword>
<evidence type="ECO:0000256" key="6">
    <source>
        <dbReference type="ARBA" id="ARBA00022679"/>
    </source>
</evidence>
<evidence type="ECO:0000256" key="11">
    <source>
        <dbReference type="ARBA" id="ARBA00022989"/>
    </source>
</evidence>
<evidence type="ECO:0000256" key="3">
    <source>
        <dbReference type="ARBA" id="ARBA00012438"/>
    </source>
</evidence>
<dbReference type="InterPro" id="IPR029151">
    <property type="entry name" value="Sensor-like_sf"/>
</dbReference>
<dbReference type="InterPro" id="IPR005467">
    <property type="entry name" value="His_kinase_dom"/>
</dbReference>
<keyword evidence="7 16" id="KW-0812">Transmembrane</keyword>
<dbReference type="SMART" id="SM00388">
    <property type="entry name" value="HisKA"/>
    <property type="match status" value="1"/>
</dbReference>
<keyword evidence="13 16" id="KW-0472">Membrane</keyword>
<keyword evidence="14" id="KW-0175">Coiled coil</keyword>
<dbReference type="Pfam" id="PF02743">
    <property type="entry name" value="dCache_1"/>
    <property type="match status" value="1"/>
</dbReference>
<dbReference type="GO" id="GO:0000155">
    <property type="term" value="F:phosphorelay sensor kinase activity"/>
    <property type="evidence" value="ECO:0007669"/>
    <property type="project" value="InterPro"/>
</dbReference>
<evidence type="ECO:0000256" key="1">
    <source>
        <dbReference type="ARBA" id="ARBA00000085"/>
    </source>
</evidence>
<proteinExistence type="predicted"/>
<dbReference type="RefSeq" id="WP_123287399.1">
    <property type="nucleotide sequence ID" value="NZ_JACIJB010000001.1"/>
</dbReference>
<sequence length="601" mass="65463">MALSRQSETIQWRLFAGVWVIVGVMAIGVAGWLARMDAEAATRDQARTAAVLHGAVLTSELERQQAVPSVLAVDPELLALVTAPSPDRRDRLNLKLEQLAGEVRAAALYVLDADGTALAASNWREPTSFVGSNYRFRPYYIEAMRDGEAAFFALGTVSGRPGLYLARRIDRPDGTPAGVIVAKVEFDALEQTWRNAGEPTYVTDADGVVLITTWPEWRFRTTRPISEARRRQLAEQQTTGEPLQDMPFNPPESGLVRVQRDGASRLYAHETDTSMGLGWTLHLLWPADQMMSRPVGAARVLAGLSIALLAGLTGILLRRRQRASNRAIEEEAARAELERQVALRTTELSAANQALSHEMEERRSLELSRQVLEDELVQANKLATVGQIAAGVAHEINQPIAAIRTHADTAGVYLERGDHDAALRSLASISGLTERVGTITDELRAFSRKTRSEVVAVDVEEAIEGALLLVSARLRERGIWLDRSALSPGLKVKAERNRLEQVVLNLLQNSIEALEGTATPTIALSSKRVGRKVVIRLTDNGPGLQEDVRERLFTPFVTSKASGLGLGLVISRDIVAGFGGELSHEPSPAGTVFQIALAHAP</sequence>
<dbReference type="PANTHER" id="PTHR43065:SF46">
    <property type="entry name" value="C4-DICARBOXYLATE TRANSPORT SENSOR PROTEIN DCTB"/>
    <property type="match status" value="1"/>
</dbReference>
<evidence type="ECO:0000256" key="13">
    <source>
        <dbReference type="ARBA" id="ARBA00023136"/>
    </source>
</evidence>
<dbReference type="PRINTS" id="PR00344">
    <property type="entry name" value="BCTRLSENSOR"/>
</dbReference>
<feature type="transmembrane region" description="Helical" evidence="16">
    <location>
        <begin position="12"/>
        <end position="34"/>
    </location>
</feature>
<keyword evidence="10" id="KW-0067">ATP-binding</keyword>
<dbReference type="SUPFAM" id="SSF103190">
    <property type="entry name" value="Sensory domain-like"/>
    <property type="match status" value="1"/>
</dbReference>
<keyword evidence="12" id="KW-0902">Two-component regulatory system</keyword>
<keyword evidence="19" id="KW-1185">Reference proteome</keyword>
<dbReference type="InterPro" id="IPR004358">
    <property type="entry name" value="Sig_transdc_His_kin-like_C"/>
</dbReference>
<keyword evidence="5" id="KW-0597">Phosphoprotein</keyword>
<dbReference type="OrthoDB" id="7568856at2"/>
<accession>A0A7W9A2K3</accession>
<comment type="caution">
    <text evidence="18">The sequence shown here is derived from an EMBL/GenBank/DDBJ whole genome shotgun (WGS) entry which is preliminary data.</text>
</comment>
<dbReference type="InterPro" id="IPR003594">
    <property type="entry name" value="HATPase_dom"/>
</dbReference>
<dbReference type="AlphaFoldDB" id="A0A7W9A2K3"/>
<name>A0A7W9A2K3_9CAUL</name>
<feature type="region of interest" description="Disordered" evidence="15">
    <location>
        <begin position="229"/>
        <end position="251"/>
    </location>
</feature>
<organism evidence="18 19">
    <name type="scientific">Brevundimonas halotolerans</name>
    <dbReference type="NCBI Taxonomy" id="69670"/>
    <lineage>
        <taxon>Bacteria</taxon>
        <taxon>Pseudomonadati</taxon>
        <taxon>Pseudomonadota</taxon>
        <taxon>Alphaproteobacteria</taxon>
        <taxon>Caulobacterales</taxon>
        <taxon>Caulobacteraceae</taxon>
        <taxon>Brevundimonas</taxon>
    </lineage>
</organism>
<evidence type="ECO:0000256" key="12">
    <source>
        <dbReference type="ARBA" id="ARBA00023012"/>
    </source>
</evidence>
<dbReference type="Gene3D" id="1.10.287.130">
    <property type="match status" value="1"/>
</dbReference>
<evidence type="ECO:0000256" key="9">
    <source>
        <dbReference type="ARBA" id="ARBA00022777"/>
    </source>
</evidence>
<evidence type="ECO:0000256" key="8">
    <source>
        <dbReference type="ARBA" id="ARBA00022741"/>
    </source>
</evidence>
<dbReference type="CDD" id="cd00082">
    <property type="entry name" value="HisKA"/>
    <property type="match status" value="1"/>
</dbReference>
<evidence type="ECO:0000313" key="18">
    <source>
        <dbReference type="EMBL" id="MBB5659955.1"/>
    </source>
</evidence>
<dbReference type="Gene3D" id="3.30.450.20">
    <property type="entry name" value="PAS domain"/>
    <property type="match status" value="2"/>
</dbReference>
<dbReference type="Gene3D" id="3.30.565.10">
    <property type="entry name" value="Histidine kinase-like ATPase, C-terminal domain"/>
    <property type="match status" value="1"/>
</dbReference>
<gene>
    <name evidence="18" type="ORF">FHS65_000673</name>
</gene>
<evidence type="ECO:0000256" key="4">
    <source>
        <dbReference type="ARBA" id="ARBA00022475"/>
    </source>
</evidence>
<keyword evidence="11 16" id="KW-1133">Transmembrane helix</keyword>
<dbReference type="Proteomes" id="UP000548978">
    <property type="component" value="Unassembled WGS sequence"/>
</dbReference>
<dbReference type="InterPro" id="IPR036890">
    <property type="entry name" value="HATPase_C_sf"/>
</dbReference>
<dbReference type="PIRSF" id="PIRSF036431">
    <property type="entry name" value="STHK_DctB"/>
    <property type="match status" value="1"/>
</dbReference>
<dbReference type="SUPFAM" id="SSF55874">
    <property type="entry name" value="ATPase domain of HSP90 chaperone/DNA topoisomerase II/histidine kinase"/>
    <property type="match status" value="1"/>
</dbReference>
<dbReference type="InterPro" id="IPR003661">
    <property type="entry name" value="HisK_dim/P_dom"/>
</dbReference>
<evidence type="ECO:0000313" key="19">
    <source>
        <dbReference type="Proteomes" id="UP000548978"/>
    </source>
</evidence>
<keyword evidence="4" id="KW-1003">Cell membrane</keyword>
<dbReference type="InterPro" id="IPR033479">
    <property type="entry name" value="dCache_1"/>
</dbReference>